<dbReference type="InterPro" id="IPR000835">
    <property type="entry name" value="HTH_MarR-typ"/>
</dbReference>
<dbReference type="AlphaFoldDB" id="A0A242C658"/>
<sequence length="145" mass="16829">MKQSVGRLVSILYRKNVVYMNGFLKEFGLTSSEQPILMYLYRYDGVTQEAISNYLNIDKGAMARSIQTLEEKGYIQKKKSERDKRCNIVTLTKKARAIEREIKSKLQAWSDFLTEDLDQETETILFSALEQMVQKLETKEASVRS</sequence>
<evidence type="ECO:0000313" key="5">
    <source>
        <dbReference type="EMBL" id="MEI5993024.1"/>
    </source>
</evidence>
<keyword evidence="7" id="KW-1185">Reference proteome</keyword>
<reference evidence="5 7" key="2">
    <citation type="submission" date="2018-07" db="EMBL/GenBank/DDBJ databases">
        <title>The Genome Sequence of Enterococcus sp. DIV0659b.</title>
        <authorList>
            <consortium name="The Broad Institute Genomics Platform"/>
            <consortium name="The Broad Institute Genomic Center for Infectious Diseases"/>
            <person name="Earl A."/>
            <person name="Manson A."/>
            <person name="Schwartman J."/>
            <person name="Gilmore M."/>
            <person name="Abouelleil A."/>
            <person name="Cao P."/>
            <person name="Chapman S."/>
            <person name="Cusick C."/>
            <person name="Shea T."/>
            <person name="Young S."/>
            <person name="Neafsey D."/>
            <person name="Nusbaum C."/>
            <person name="Birren B."/>
        </authorList>
    </citation>
    <scope>NUCLEOTIDE SEQUENCE [LARGE SCALE GENOMIC DNA]</scope>
    <source>
        <strain evidence="5 7">4G2_DIV0659</strain>
    </source>
</reference>
<evidence type="ECO:0000256" key="2">
    <source>
        <dbReference type="ARBA" id="ARBA00023125"/>
    </source>
</evidence>
<evidence type="ECO:0000256" key="3">
    <source>
        <dbReference type="ARBA" id="ARBA00023163"/>
    </source>
</evidence>
<dbReference type="PROSITE" id="PS01117">
    <property type="entry name" value="HTH_MARR_1"/>
    <property type="match status" value="1"/>
</dbReference>
<keyword evidence="1" id="KW-0805">Transcription regulation</keyword>
<dbReference type="EMBL" id="NGLE02000001">
    <property type="protein sequence ID" value="MEI5993024.1"/>
    <property type="molecule type" value="Genomic_DNA"/>
</dbReference>
<keyword evidence="3" id="KW-0804">Transcription</keyword>
<dbReference type="InterPro" id="IPR023187">
    <property type="entry name" value="Tscrpt_reg_MarR-type_CS"/>
</dbReference>
<dbReference type="RefSeq" id="WP_179190484.1">
    <property type="nucleotide sequence ID" value="NZ_NGLE02000001.1"/>
</dbReference>
<dbReference type="Pfam" id="PF12802">
    <property type="entry name" value="MarR_2"/>
    <property type="match status" value="1"/>
</dbReference>
<dbReference type="InterPro" id="IPR036390">
    <property type="entry name" value="WH_DNA-bd_sf"/>
</dbReference>
<dbReference type="SUPFAM" id="SSF46785">
    <property type="entry name" value="Winged helix' DNA-binding domain"/>
    <property type="match status" value="1"/>
</dbReference>
<dbReference type="EMBL" id="NGLE01000004">
    <property type="protein sequence ID" value="OTO05666.1"/>
    <property type="molecule type" value="Genomic_DNA"/>
</dbReference>
<evidence type="ECO:0000256" key="1">
    <source>
        <dbReference type="ARBA" id="ARBA00023015"/>
    </source>
</evidence>
<protein>
    <recommendedName>
        <fullName evidence="4">HTH marR-type domain-containing protein</fullName>
    </recommendedName>
</protein>
<dbReference type="Proteomes" id="UP000195139">
    <property type="component" value="Unassembled WGS sequence"/>
</dbReference>
<dbReference type="SMART" id="SM00347">
    <property type="entry name" value="HTH_MARR"/>
    <property type="match status" value="1"/>
</dbReference>
<reference evidence="6" key="1">
    <citation type="submission" date="2017-05" db="EMBL/GenBank/DDBJ databases">
        <title>The Genome Sequence of Enterococcus sp. 4G2_DIV0659.</title>
        <authorList>
            <consortium name="The Broad Institute Genomics Platform"/>
            <consortium name="The Broad Institute Genomic Center for Infectious Diseases"/>
            <person name="Earl A."/>
            <person name="Manson A."/>
            <person name="Schwartman J."/>
            <person name="Gilmore M."/>
            <person name="Abouelleil A."/>
            <person name="Cao P."/>
            <person name="Chapman S."/>
            <person name="Cusick C."/>
            <person name="Shea T."/>
            <person name="Young S."/>
            <person name="Neafsey D."/>
            <person name="Nusbaum C."/>
            <person name="Birren B."/>
        </authorList>
    </citation>
    <scope>NUCLEOTIDE SEQUENCE [LARGE SCALE GENOMIC DNA]</scope>
    <source>
        <strain evidence="6">4G2_DIV0659</strain>
    </source>
</reference>
<comment type="caution">
    <text evidence="6">The sequence shown here is derived from an EMBL/GenBank/DDBJ whole genome shotgun (WGS) entry which is preliminary data.</text>
</comment>
<accession>A0A242C658</accession>
<name>A0A242C658_9ENTE</name>
<dbReference type="InterPro" id="IPR036388">
    <property type="entry name" value="WH-like_DNA-bd_sf"/>
</dbReference>
<dbReference type="GO" id="GO:0003677">
    <property type="term" value="F:DNA binding"/>
    <property type="evidence" value="ECO:0007669"/>
    <property type="project" value="UniProtKB-KW"/>
</dbReference>
<dbReference type="GO" id="GO:0003700">
    <property type="term" value="F:DNA-binding transcription factor activity"/>
    <property type="evidence" value="ECO:0007669"/>
    <property type="project" value="InterPro"/>
</dbReference>
<keyword evidence="2" id="KW-0238">DNA-binding</keyword>
<evidence type="ECO:0000259" key="4">
    <source>
        <dbReference type="PROSITE" id="PS50995"/>
    </source>
</evidence>
<dbReference type="STRING" id="1834181.A5880_002841"/>
<dbReference type="PANTHER" id="PTHR42756:SF1">
    <property type="entry name" value="TRANSCRIPTIONAL REPRESSOR OF EMRAB OPERON"/>
    <property type="match status" value="1"/>
</dbReference>
<evidence type="ECO:0000313" key="7">
    <source>
        <dbReference type="Proteomes" id="UP000195139"/>
    </source>
</evidence>
<dbReference type="PANTHER" id="PTHR42756">
    <property type="entry name" value="TRANSCRIPTIONAL REGULATOR, MARR"/>
    <property type="match status" value="1"/>
</dbReference>
<organism evidence="6">
    <name type="scientific">Candidatus Enterococcus mansonii</name>
    <dbReference type="NCBI Taxonomy" id="1834181"/>
    <lineage>
        <taxon>Bacteria</taxon>
        <taxon>Bacillati</taxon>
        <taxon>Bacillota</taxon>
        <taxon>Bacilli</taxon>
        <taxon>Lactobacillales</taxon>
        <taxon>Enterococcaceae</taxon>
        <taxon>Enterococcus</taxon>
    </lineage>
</organism>
<dbReference type="PRINTS" id="PR00598">
    <property type="entry name" value="HTHMARR"/>
</dbReference>
<dbReference type="PROSITE" id="PS50995">
    <property type="entry name" value="HTH_MARR_2"/>
    <property type="match status" value="1"/>
</dbReference>
<gene>
    <name evidence="5" type="ORF">A5880_000565</name>
    <name evidence="6" type="ORF">A5880_002841</name>
</gene>
<proteinExistence type="predicted"/>
<dbReference type="Gene3D" id="1.10.10.10">
    <property type="entry name" value="Winged helix-like DNA-binding domain superfamily/Winged helix DNA-binding domain"/>
    <property type="match status" value="1"/>
</dbReference>
<feature type="domain" description="HTH marR-type" evidence="4">
    <location>
        <begin position="1"/>
        <end position="134"/>
    </location>
</feature>
<evidence type="ECO:0000313" key="6">
    <source>
        <dbReference type="EMBL" id="OTO05666.1"/>
    </source>
</evidence>